<feature type="transmembrane region" description="Helical" evidence="1">
    <location>
        <begin position="408"/>
        <end position="429"/>
    </location>
</feature>
<dbReference type="Pfam" id="PF05226">
    <property type="entry name" value="CHASE2"/>
    <property type="match status" value="1"/>
</dbReference>
<name>A0AAC8ZUM3_9PROT</name>
<dbReference type="GO" id="GO:0035556">
    <property type="term" value="P:intracellular signal transduction"/>
    <property type="evidence" value="ECO:0007669"/>
    <property type="project" value="InterPro"/>
</dbReference>
<feature type="domain" description="Guanylate cyclase" evidence="2">
    <location>
        <begin position="470"/>
        <end position="601"/>
    </location>
</feature>
<dbReference type="InterPro" id="IPR001054">
    <property type="entry name" value="A/G_cyclase"/>
</dbReference>
<dbReference type="InterPro" id="IPR029787">
    <property type="entry name" value="Nucleotide_cyclase"/>
</dbReference>
<keyword evidence="1" id="KW-0472">Membrane</keyword>
<reference evidence="4" key="1">
    <citation type="submission" date="2015-08" db="EMBL/GenBank/DDBJ databases">
        <title>Complete Genome Sequence of Azospirillum thiophilum BV-S.</title>
        <authorList>
            <person name="Fomenkov A."/>
            <person name="Vincze T."/>
            <person name="Grabovich M."/>
            <person name="Dubinina G."/>
            <person name="Orlova M."/>
            <person name="Belousova E."/>
            <person name="Roberts R.J."/>
        </authorList>
    </citation>
    <scope>NUCLEOTIDE SEQUENCE [LARGE SCALE GENOMIC DNA]</scope>
    <source>
        <strain evidence="4">BV-S</strain>
    </source>
</reference>
<feature type="transmembrane region" description="Helical" evidence="1">
    <location>
        <begin position="382"/>
        <end position="402"/>
    </location>
</feature>
<dbReference type="GO" id="GO:0004016">
    <property type="term" value="F:adenylate cyclase activity"/>
    <property type="evidence" value="ECO:0007669"/>
    <property type="project" value="UniProtKB-ARBA"/>
</dbReference>
<dbReference type="InterPro" id="IPR050697">
    <property type="entry name" value="Adenylyl/Guanylyl_Cyclase_3/4"/>
</dbReference>
<evidence type="ECO:0000259" key="2">
    <source>
        <dbReference type="PROSITE" id="PS50125"/>
    </source>
</evidence>
<dbReference type="PANTHER" id="PTHR43081">
    <property type="entry name" value="ADENYLATE CYCLASE, TERMINAL-DIFFERENTIATION SPECIFIC-RELATED"/>
    <property type="match status" value="1"/>
</dbReference>
<accession>A0AAC8ZUM3</accession>
<keyword evidence="1" id="KW-0812">Transmembrane</keyword>
<dbReference type="GO" id="GO:0006171">
    <property type="term" value="P:cAMP biosynthetic process"/>
    <property type="evidence" value="ECO:0007669"/>
    <property type="project" value="TreeGrafter"/>
</dbReference>
<dbReference type="SUPFAM" id="SSF55073">
    <property type="entry name" value="Nucleotide cyclase"/>
    <property type="match status" value="1"/>
</dbReference>
<dbReference type="RefSeq" id="WP_045583229.1">
    <property type="nucleotide sequence ID" value="NZ_CP012402.1"/>
</dbReference>
<protein>
    <submittedName>
        <fullName evidence="3">Guanylate cyclase</fullName>
    </submittedName>
</protein>
<dbReference type="InterPro" id="IPR007890">
    <property type="entry name" value="CHASE2"/>
</dbReference>
<reference evidence="3 4" key="2">
    <citation type="journal article" date="2016" name="Genome Announc.">
        <title>Complete Genome Sequence of a Strain of Azospirillum thiophilum Isolated from a Sulfide Spring.</title>
        <authorList>
            <person name="Fomenkov A."/>
            <person name="Vincze T."/>
            <person name="Grabovich M."/>
            <person name="Anton B.P."/>
            <person name="Dubinina G."/>
            <person name="Orlova M."/>
            <person name="Belousova E."/>
            <person name="Roberts R.J."/>
        </authorList>
    </citation>
    <scope>NUCLEOTIDE SEQUENCE [LARGE SCALE GENOMIC DNA]</scope>
    <source>
        <strain evidence="3 4">BV-S</strain>
    </source>
</reference>
<dbReference type="SMART" id="SM00044">
    <property type="entry name" value="CYCc"/>
    <property type="match status" value="1"/>
</dbReference>
<dbReference type="Gene3D" id="3.30.70.1230">
    <property type="entry name" value="Nucleotide cyclase"/>
    <property type="match status" value="1"/>
</dbReference>
<evidence type="ECO:0000256" key="1">
    <source>
        <dbReference type="SAM" id="Phobius"/>
    </source>
</evidence>
<dbReference type="EMBL" id="CP012402">
    <property type="protein sequence ID" value="ALG72548.1"/>
    <property type="molecule type" value="Genomic_DNA"/>
</dbReference>
<dbReference type="KEGG" id="ati:AL072_15825"/>
<evidence type="ECO:0000313" key="3">
    <source>
        <dbReference type="EMBL" id="ALG72548.1"/>
    </source>
</evidence>
<organism evidence="3 4">
    <name type="scientific">Azospirillum thiophilum</name>
    <dbReference type="NCBI Taxonomy" id="528244"/>
    <lineage>
        <taxon>Bacteria</taxon>
        <taxon>Pseudomonadati</taxon>
        <taxon>Pseudomonadota</taxon>
        <taxon>Alphaproteobacteria</taxon>
        <taxon>Rhodospirillales</taxon>
        <taxon>Azospirillaceae</taxon>
        <taxon>Azospirillum</taxon>
    </lineage>
</organism>
<dbReference type="SMART" id="SM01080">
    <property type="entry name" value="CHASE2"/>
    <property type="match status" value="1"/>
</dbReference>
<keyword evidence="1" id="KW-1133">Transmembrane helix</keyword>
<keyword evidence="4" id="KW-1185">Reference proteome</keyword>
<dbReference type="CDD" id="cd07302">
    <property type="entry name" value="CHD"/>
    <property type="match status" value="1"/>
</dbReference>
<sequence length="722" mass="76118">MKLPRRLRLVLLSAVAPVVAALLALAVSPSLQGPSIDSLYWLRELLHGPRPAPDPSPVVVVGIDEETYRRPPFAGTPQALWGPRLGTVLGAMLDGGAAAIGLDLVHPTSVETLIPGFERDYLLTLRRGGREGRLVLAKVQHQSAPLMPFRGYMIAAGATNVRSVNLVEDPDGVLRRVPVTLTVAGSNTGGPGTAGQAGQPRQEPGMAVEVASRALKAPLERLPDGGAALAGYRLPGGEGDRLLVNHATSAGAIPTYSLADLFACAEAGKSDYFARHFKGKAVMVGTVLDVEDRKLSSNRWVTKPEGVNLPERCALPVMSDLYVAGRTRDSIPGVYIHAAAISNLMNRDALAETNGTTAAALVLLLAGLAAVVTLATRPPVAAAWLVAVLAGWSGVAVELFQAGLVLPYLQAASAALLVFPLALGFRFAVLDRDQRRIRSAFKLYLPGSLIDDMIASGQSPSLGGEERDLSILFCDIAGFTKMSEGMEPEALVLVLNRYFTVMTDIIEAHGGFVDKYIGDAVLAVFGAPYAIDNHARAAVAAALAMRQAMADDPTLLATASGRGSNRIGIATGPALIGNIGSPRRFNYTVMGDTVNLASRLEGANKYYSTALMVSGETVLHHGDPEAFRALDTVQVVGRSEPVAVFEPLSDASRSDPEDHAQRAAYAAALDHWRAGRFDQAAAGFRSLVAVDSAALAMLHKAERRVGSAPEPDWAGVTALTDK</sequence>
<dbReference type="PANTHER" id="PTHR43081:SF1">
    <property type="entry name" value="ADENYLATE CYCLASE, TERMINAL-DIFFERENTIATION SPECIFIC"/>
    <property type="match status" value="1"/>
</dbReference>
<proteinExistence type="predicted"/>
<dbReference type="Pfam" id="PF00211">
    <property type="entry name" value="Guanylate_cyc"/>
    <property type="match status" value="1"/>
</dbReference>
<evidence type="ECO:0000313" key="4">
    <source>
        <dbReference type="Proteomes" id="UP000069935"/>
    </source>
</evidence>
<dbReference type="AlphaFoldDB" id="A0AAC8ZUM3"/>
<gene>
    <name evidence="3" type="ORF">AL072_15825</name>
</gene>
<dbReference type="Proteomes" id="UP000069935">
    <property type="component" value="Chromosome 2"/>
</dbReference>
<dbReference type="PROSITE" id="PS50125">
    <property type="entry name" value="GUANYLATE_CYCLASE_2"/>
    <property type="match status" value="1"/>
</dbReference>
<feature type="transmembrane region" description="Helical" evidence="1">
    <location>
        <begin position="355"/>
        <end position="375"/>
    </location>
</feature>